<dbReference type="PIRSF" id="PIRSF029347">
    <property type="entry name" value="RecF"/>
    <property type="match status" value="1"/>
</dbReference>
<evidence type="ECO:0000256" key="1">
    <source>
        <dbReference type="ARBA" id="ARBA00023236"/>
    </source>
</evidence>
<evidence type="ECO:0000313" key="3">
    <source>
        <dbReference type="EMBL" id="KJL33421.1"/>
    </source>
</evidence>
<dbReference type="AlphaFoldDB" id="A0A0F0LPG6"/>
<keyword evidence="1" id="KW-0227">DNA damage</keyword>
<proteinExistence type="predicted"/>
<evidence type="ECO:0000313" key="4">
    <source>
        <dbReference type="Proteomes" id="UP000033740"/>
    </source>
</evidence>
<protein>
    <submittedName>
        <fullName evidence="3">DNA replication and repair protein RecF</fullName>
    </submittedName>
</protein>
<reference evidence="3 4" key="1">
    <citation type="submission" date="2015-02" db="EMBL/GenBank/DDBJ databases">
        <title>Draft genome sequences of ten Microbacterium spp. with emphasis on heavy metal contaminated environments.</title>
        <authorList>
            <person name="Corretto E."/>
        </authorList>
    </citation>
    <scope>NUCLEOTIDE SEQUENCE [LARGE SCALE GENOMIC DNA]</scope>
    <source>
        <strain evidence="3 4">ARN176</strain>
    </source>
</reference>
<organism evidence="3 4">
    <name type="scientific">Microbacterium azadirachtae</name>
    <dbReference type="NCBI Taxonomy" id="582680"/>
    <lineage>
        <taxon>Bacteria</taxon>
        <taxon>Bacillati</taxon>
        <taxon>Actinomycetota</taxon>
        <taxon>Actinomycetes</taxon>
        <taxon>Micrococcales</taxon>
        <taxon>Microbacteriaceae</taxon>
        <taxon>Microbacterium</taxon>
    </lineage>
</organism>
<dbReference type="GO" id="GO:0005524">
    <property type="term" value="F:ATP binding"/>
    <property type="evidence" value="ECO:0007669"/>
    <property type="project" value="InterPro"/>
</dbReference>
<comment type="caution">
    <text evidence="3">The sequence shown here is derived from an EMBL/GenBank/DDBJ whole genome shotgun (WGS) entry which is preliminary data.</text>
</comment>
<dbReference type="Pfam" id="PF13304">
    <property type="entry name" value="AAA_21"/>
    <property type="match status" value="1"/>
</dbReference>
<accession>A0A0F0LPG6</accession>
<dbReference type="PANTHER" id="PTHR32182">
    <property type="entry name" value="DNA REPLICATION AND REPAIR PROTEIN RECF"/>
    <property type="match status" value="1"/>
</dbReference>
<dbReference type="PANTHER" id="PTHR32182:SF22">
    <property type="entry name" value="ATP-DEPENDENT ENDONUCLEASE, OLD FAMILY-RELATED"/>
    <property type="match status" value="1"/>
</dbReference>
<dbReference type="SUPFAM" id="SSF52540">
    <property type="entry name" value="P-loop containing nucleoside triphosphate hydrolases"/>
    <property type="match status" value="1"/>
</dbReference>
<name>A0A0F0LPG6_9MICO</name>
<dbReference type="PATRIC" id="fig|582680.6.peg.1696"/>
<dbReference type="InterPro" id="IPR003959">
    <property type="entry name" value="ATPase_AAA_core"/>
</dbReference>
<gene>
    <name evidence="3" type="primary">recF_2</name>
    <name evidence="3" type="ORF">RS86_01642</name>
</gene>
<sequence>MRITHVTASNWRNFKSLDFEIQNRLFIVGPNASGKSNLLDLFRFLGDIAASGGGLASAIERRGGLSKARSLFARNHQGGRLILDLALTDGDAQWRYRLAIRGEKGGRNRPIVDEERVELNGTVLLERPNQQDKVDAALLTQTHLEQIAANQKFRPLADYFAKVQYFHLVPQIIRDPARVNLSSGDPYGSDFIAQMNAVSGGTRNAWLRRMETALQAAVPEFQSLRLEVDPAGRPHLIAGYQNWREKPARQSEADFSDGTLRLIGLLWTLISAPANGGVLLLEEPELSLNSAIVRTLPTVLAAAQRDRAMQVLLSTHAPEILDDEGVRAAEVLVLRVTGDGTVAQVLSDIDEVRGELEAELPLSDIVDGLIAPGDLGGLIAASQGRRRR</sequence>
<dbReference type="InterPro" id="IPR027417">
    <property type="entry name" value="P-loop_NTPase"/>
</dbReference>
<dbReference type="Gene3D" id="3.40.50.300">
    <property type="entry name" value="P-loop containing nucleotide triphosphate hydrolases"/>
    <property type="match status" value="2"/>
</dbReference>
<evidence type="ECO:0000259" key="2">
    <source>
        <dbReference type="Pfam" id="PF13304"/>
    </source>
</evidence>
<dbReference type="InterPro" id="IPR014555">
    <property type="entry name" value="RecF-like"/>
</dbReference>
<dbReference type="Proteomes" id="UP000033740">
    <property type="component" value="Unassembled WGS sequence"/>
</dbReference>
<feature type="domain" description="ATPase AAA-type core" evidence="2">
    <location>
        <begin position="26"/>
        <end position="322"/>
    </location>
</feature>
<dbReference type="GO" id="GO:0006302">
    <property type="term" value="P:double-strand break repair"/>
    <property type="evidence" value="ECO:0007669"/>
    <property type="project" value="TreeGrafter"/>
</dbReference>
<dbReference type="EMBL" id="JYIX01000033">
    <property type="protein sequence ID" value="KJL33421.1"/>
    <property type="molecule type" value="Genomic_DNA"/>
</dbReference>
<dbReference type="GO" id="GO:0009432">
    <property type="term" value="P:SOS response"/>
    <property type="evidence" value="ECO:0007669"/>
    <property type="project" value="UniProtKB-KW"/>
</dbReference>
<dbReference type="GO" id="GO:0016887">
    <property type="term" value="F:ATP hydrolysis activity"/>
    <property type="evidence" value="ECO:0007669"/>
    <property type="project" value="InterPro"/>
</dbReference>
<keyword evidence="1" id="KW-0742">SOS response</keyword>
<keyword evidence="4" id="KW-1185">Reference proteome</keyword>
<dbReference type="STRING" id="582680.RS86_01642"/>
<dbReference type="GO" id="GO:0000731">
    <property type="term" value="P:DNA synthesis involved in DNA repair"/>
    <property type="evidence" value="ECO:0007669"/>
    <property type="project" value="TreeGrafter"/>
</dbReference>